<accession>A0ABS8DZ62</accession>
<dbReference type="InterPro" id="IPR017439">
    <property type="entry name" value="Amidohydrolase"/>
</dbReference>
<sequence length="149" mass="15172">MVTGLQTVVAREAAPSEQVAVTVGSFRAGERANVVPDRAELGVTVRAAGEAALTRAAAAVERIVRAECAAFGDAGRTRHGAQGVRPAYWMLGVIGPAAWSAAPGATAAQKLAVLPANHAPDFAPDVRTARPAGVRALRTAALNCLGSPR</sequence>
<evidence type="ECO:0000259" key="1">
    <source>
        <dbReference type="Pfam" id="PF07687"/>
    </source>
</evidence>
<protein>
    <submittedName>
        <fullName evidence="2">Peptidase dimerization domain-containing protein</fullName>
    </submittedName>
</protein>
<keyword evidence="3" id="KW-1185">Reference proteome</keyword>
<dbReference type="PANTHER" id="PTHR11014">
    <property type="entry name" value="PEPTIDASE M20 FAMILY MEMBER"/>
    <property type="match status" value="1"/>
</dbReference>
<dbReference type="InterPro" id="IPR011650">
    <property type="entry name" value="Peptidase_M20_dimer"/>
</dbReference>
<feature type="domain" description="Peptidase M20 dimerisation" evidence="1">
    <location>
        <begin position="18"/>
        <end position="68"/>
    </location>
</feature>
<gene>
    <name evidence="2" type="ORF">K7B10_04915</name>
</gene>
<comment type="caution">
    <text evidence="2">The sequence shown here is derived from an EMBL/GenBank/DDBJ whole genome shotgun (WGS) entry which is preliminary data.</text>
</comment>
<dbReference type="InterPro" id="IPR036264">
    <property type="entry name" value="Bact_exopeptidase_dim_dom"/>
</dbReference>
<name>A0ABS8DZ62_9ACTN</name>
<evidence type="ECO:0000313" key="3">
    <source>
        <dbReference type="Proteomes" id="UP001520654"/>
    </source>
</evidence>
<evidence type="ECO:0000313" key="2">
    <source>
        <dbReference type="EMBL" id="MCC0094141.1"/>
    </source>
</evidence>
<dbReference type="Gene3D" id="3.30.70.360">
    <property type="match status" value="1"/>
</dbReference>
<organism evidence="2 3">
    <name type="scientific">Streptomyces flavotricini</name>
    <dbReference type="NCBI Taxonomy" id="66888"/>
    <lineage>
        <taxon>Bacteria</taxon>
        <taxon>Bacillati</taxon>
        <taxon>Actinomycetota</taxon>
        <taxon>Actinomycetes</taxon>
        <taxon>Kitasatosporales</taxon>
        <taxon>Streptomycetaceae</taxon>
        <taxon>Streptomyces</taxon>
    </lineage>
</organism>
<dbReference type="SUPFAM" id="SSF55031">
    <property type="entry name" value="Bacterial exopeptidase dimerisation domain"/>
    <property type="match status" value="1"/>
</dbReference>
<proteinExistence type="predicted"/>
<dbReference type="Proteomes" id="UP001520654">
    <property type="component" value="Unassembled WGS sequence"/>
</dbReference>
<dbReference type="Pfam" id="PF07687">
    <property type="entry name" value="M20_dimer"/>
    <property type="match status" value="1"/>
</dbReference>
<reference evidence="2 3" key="1">
    <citation type="submission" date="2021-08" db="EMBL/GenBank/DDBJ databases">
        <title>Genomic Architecture of Streptomyces flavotricini NGL1 and Streptomyces erythrochromogenes HMS4 With Differential Plant Beneficial attributes and laccase production capabilities.</title>
        <authorList>
            <person name="Salwan R."/>
            <person name="Kaur R."/>
            <person name="Sharma V."/>
        </authorList>
    </citation>
    <scope>NUCLEOTIDE SEQUENCE [LARGE SCALE GENOMIC DNA]</scope>
    <source>
        <strain evidence="2 3">NGL1</strain>
    </source>
</reference>
<dbReference type="EMBL" id="JAINUL010000001">
    <property type="protein sequence ID" value="MCC0094141.1"/>
    <property type="molecule type" value="Genomic_DNA"/>
</dbReference>
<dbReference type="PANTHER" id="PTHR11014:SF63">
    <property type="entry name" value="METALLOPEPTIDASE, PUTATIVE (AFU_ORTHOLOGUE AFUA_6G09600)-RELATED"/>
    <property type="match status" value="1"/>
</dbReference>